<evidence type="ECO:0000259" key="17">
    <source>
        <dbReference type="PROSITE" id="PS50252"/>
    </source>
</evidence>
<dbReference type="CDD" id="cd21983">
    <property type="entry name" value="HMG-box_SMARCE1"/>
    <property type="match status" value="1"/>
</dbReference>
<dbReference type="PANTHER" id="PTHR46232:SF1">
    <property type="entry name" value="SWI_SNF-RELATED MATRIX-ASSOCIATED ACTIN-DEPENDENT REGULATOR OF CHROMATIN SUBFAMILY E MEMBER 1"/>
    <property type="match status" value="1"/>
</dbReference>
<dbReference type="SMART" id="SM00355">
    <property type="entry name" value="ZnF_C2H2"/>
    <property type="match status" value="2"/>
</dbReference>
<evidence type="ECO:0000256" key="8">
    <source>
        <dbReference type="ARBA" id="ARBA00023163"/>
    </source>
</evidence>
<dbReference type="InterPro" id="IPR008967">
    <property type="entry name" value="p53-like_TF_DNA-bd_sf"/>
</dbReference>
<evidence type="ECO:0000313" key="18">
    <source>
        <dbReference type="EnsemblMetazoa" id="G17303.12:cds"/>
    </source>
</evidence>
<dbReference type="InterPro" id="IPR036960">
    <property type="entry name" value="T-box_sf"/>
</dbReference>
<dbReference type="PROSITE" id="PS01283">
    <property type="entry name" value="TBOX_1"/>
    <property type="match status" value="1"/>
</dbReference>
<keyword evidence="13" id="KW-0175">Coiled coil</keyword>
<evidence type="ECO:0008006" key="20">
    <source>
        <dbReference type="Google" id="ProtNLM"/>
    </source>
</evidence>
<feature type="compositionally biased region" description="Basic and acidic residues" evidence="14">
    <location>
        <begin position="912"/>
        <end position="935"/>
    </location>
</feature>
<dbReference type="PROSITE" id="PS50157">
    <property type="entry name" value="ZINC_FINGER_C2H2_2"/>
    <property type="match status" value="2"/>
</dbReference>
<dbReference type="PANTHER" id="PTHR46232">
    <property type="entry name" value="SMARCE1 REGULATOR OF CHROMATIN"/>
    <property type="match status" value="1"/>
</dbReference>
<evidence type="ECO:0000256" key="6">
    <source>
        <dbReference type="ARBA" id="ARBA00023015"/>
    </source>
</evidence>
<feature type="domain" description="T-box" evidence="17">
    <location>
        <begin position="75"/>
        <end position="253"/>
    </location>
</feature>
<feature type="compositionally biased region" description="Low complexity" evidence="14">
    <location>
        <begin position="870"/>
        <end position="880"/>
    </location>
</feature>
<dbReference type="InterPro" id="IPR013087">
    <property type="entry name" value="Znf_C2H2_type"/>
</dbReference>
<evidence type="ECO:0000256" key="1">
    <source>
        <dbReference type="ARBA" id="ARBA00004123"/>
    </source>
</evidence>
<feature type="domain" description="HMG box" evidence="15">
    <location>
        <begin position="496"/>
        <end position="564"/>
    </location>
</feature>
<keyword evidence="7 11" id="KW-0238">DNA-binding</keyword>
<feature type="region of interest" description="Disordered" evidence="14">
    <location>
        <begin position="745"/>
        <end position="1025"/>
    </location>
</feature>
<dbReference type="GO" id="GO:0016514">
    <property type="term" value="C:SWI/SNF complex"/>
    <property type="evidence" value="ECO:0007669"/>
    <property type="project" value="TreeGrafter"/>
</dbReference>
<dbReference type="Pfam" id="PF00907">
    <property type="entry name" value="T-box"/>
    <property type="match status" value="1"/>
</dbReference>
<dbReference type="SUPFAM" id="SSF57667">
    <property type="entry name" value="beta-beta-alpha zinc fingers"/>
    <property type="match status" value="1"/>
</dbReference>
<comment type="caution">
    <text evidence="11">Lacks conserved residue(s) required for the propagation of feature annotation.</text>
</comment>
<feature type="region of interest" description="Disordered" evidence="14">
    <location>
        <begin position="583"/>
        <end position="612"/>
    </location>
</feature>
<feature type="compositionally biased region" description="Basic residues" evidence="14">
    <location>
        <begin position="942"/>
        <end position="955"/>
    </location>
</feature>
<protein>
    <recommendedName>
        <fullName evidence="20">SWI/SNF-related matrix-associated actin-dependent regulator of chromatin subfamily E member 1</fullName>
    </recommendedName>
</protein>
<dbReference type="FunFam" id="3.30.160.60:FF:000013">
    <property type="entry name" value="Putative zinc finger E-box-binding homeobox 2"/>
    <property type="match status" value="1"/>
</dbReference>
<keyword evidence="19" id="KW-1185">Reference proteome</keyword>
<evidence type="ECO:0000256" key="4">
    <source>
        <dbReference type="ARBA" id="ARBA00022771"/>
    </source>
</evidence>
<dbReference type="PRINTS" id="PR00937">
    <property type="entry name" value="TBOX"/>
</dbReference>
<dbReference type="GO" id="GO:0045892">
    <property type="term" value="P:negative regulation of DNA-templated transcription"/>
    <property type="evidence" value="ECO:0007669"/>
    <property type="project" value="TreeGrafter"/>
</dbReference>
<keyword evidence="9 11" id="KW-0539">Nucleus</keyword>
<evidence type="ECO:0000256" key="14">
    <source>
        <dbReference type="SAM" id="MobiDB-lite"/>
    </source>
</evidence>
<dbReference type="CDD" id="cd20682">
    <property type="entry name" value="T-box-like"/>
    <property type="match status" value="1"/>
</dbReference>
<evidence type="ECO:0000256" key="12">
    <source>
        <dbReference type="PROSITE-ProRule" id="PRU00267"/>
    </source>
</evidence>
<organism evidence="18 19">
    <name type="scientific">Magallana gigas</name>
    <name type="common">Pacific oyster</name>
    <name type="synonym">Crassostrea gigas</name>
    <dbReference type="NCBI Taxonomy" id="29159"/>
    <lineage>
        <taxon>Eukaryota</taxon>
        <taxon>Metazoa</taxon>
        <taxon>Spiralia</taxon>
        <taxon>Lophotrochozoa</taxon>
        <taxon>Mollusca</taxon>
        <taxon>Bivalvia</taxon>
        <taxon>Autobranchia</taxon>
        <taxon>Pteriomorphia</taxon>
        <taxon>Ostreida</taxon>
        <taxon>Ostreoidea</taxon>
        <taxon>Ostreidae</taxon>
        <taxon>Magallana</taxon>
    </lineage>
</organism>
<evidence type="ECO:0000313" key="19">
    <source>
        <dbReference type="Proteomes" id="UP000005408"/>
    </source>
</evidence>
<feature type="compositionally biased region" description="Basic and acidic residues" evidence="14">
    <location>
        <begin position="752"/>
        <end position="789"/>
    </location>
</feature>
<evidence type="ECO:0000256" key="5">
    <source>
        <dbReference type="ARBA" id="ARBA00022833"/>
    </source>
</evidence>
<dbReference type="SMART" id="SM00425">
    <property type="entry name" value="TBOX"/>
    <property type="match status" value="1"/>
</dbReference>
<evidence type="ECO:0000256" key="7">
    <source>
        <dbReference type="ARBA" id="ARBA00023125"/>
    </source>
</evidence>
<keyword evidence="2" id="KW-0479">Metal-binding</keyword>
<evidence type="ECO:0000256" key="11">
    <source>
        <dbReference type="PROSITE-ProRule" id="PRU00201"/>
    </source>
</evidence>
<sequence length="1025" mass="116236">MLSAKAKAFSIDSLLAPGPNRSQETIAVDTERHRYDLGICHQDNPTKKHAIRKCFHQSIQSVTDDTSENTIQVELCQNELWHAFHNLGTEMIITKTGRRMFPAIRVKLHGLDPGYKYSVSLEFSQMDKQKYRYVYHSSKWMVSGLGDEMIRDQIYRHPDSPADGAVLESQIVSFERIKLTNNDSPKYGQISLLSMQRFVPRIHVHQISGDGIKVRHFVASFPQTSFTAVTAYQNQEITKLKIARNPFAKGFREAGKNRSSLEAMLDTFAVHGARPRCNPSPPKRQHLGSHEEKAGGLTLFLSGKEMRLFANGWNNSSPNTVTSDHTIKYPYLLQIQRPPSQRGAQNNCVNCDLGSPLNSPSREEQLVQSPVCADRPQSLCVPDVPLWGSTTPVPISPSFDYNAPNVSSHLLQMTPLFFVTDTEILRTMALPNFRSIQQTPPPPASRSRGYDRNAPSPFVPSSHGHPAFNPVKVSSRGGVSNHFQGDTRGPKQPKPPDKPLMPYMRYSRRVWDSVKAQHPDLKLWEIGKIIGQMWRDLSDQDKQEYMDEYEMEKSHYNDEMKKYHNSSAYQSWVAAKGKAAAEAALEEDEKEKNAQRTPRSAGSSKSSKMDSVGRISIQQADDDDDGDDSFSVKHMAHSRYLRNHRLINDIFSDTVVPDIRTVVTTSRMGVLKRQVQSLTMHQKKLEAELQTIEEKHEAKKRKFQEASDSFHEELKNLCENKPQVTEEQFNAMVVKAKEDLKVRHQQYLQQQEEERKKQAELAEQRKKEEEERERIEAEERERLALEAKEQGLSVDHNQNAQGEPTVLQNILTDGSVPETLTNPEDEVEGDQPDNADAESMDSEKTEDMSQDGMLGMEGFEKEGEDPLYSPSPDSPTTSPDMLAHDKSMDPMDSPESQEDATPKKKKKKNRSKKEDKDKKERGEESASEEGPRKYPCDICGKAFKHKHHMTEHKRLHTGEKPYSCTRCGKRFSHSGSYSQHMNHRLCKPSAKGKKDPDNPPSVEEEDSMDSSIDERTEEATGKGDK</sequence>
<feature type="compositionally biased region" description="Polar residues" evidence="14">
    <location>
        <begin position="795"/>
        <end position="822"/>
    </location>
</feature>
<dbReference type="SMART" id="SM00398">
    <property type="entry name" value="HMG"/>
    <property type="match status" value="1"/>
</dbReference>
<dbReference type="GO" id="GO:0016922">
    <property type="term" value="F:nuclear receptor binding"/>
    <property type="evidence" value="ECO:0007669"/>
    <property type="project" value="TreeGrafter"/>
</dbReference>
<keyword evidence="8" id="KW-0804">Transcription</keyword>
<dbReference type="EnsemblMetazoa" id="G17303.12">
    <property type="protein sequence ID" value="G17303.12:cds"/>
    <property type="gene ID" value="G17303"/>
</dbReference>
<feature type="region of interest" description="Disordered" evidence="14">
    <location>
        <begin position="431"/>
        <end position="501"/>
    </location>
</feature>
<dbReference type="GO" id="GO:0003700">
    <property type="term" value="F:DNA-binding transcription factor activity"/>
    <property type="evidence" value="ECO:0007669"/>
    <property type="project" value="InterPro"/>
</dbReference>
<feature type="DNA-binding region" description="HMG box" evidence="12">
    <location>
        <begin position="496"/>
        <end position="564"/>
    </location>
</feature>
<evidence type="ECO:0000256" key="3">
    <source>
        <dbReference type="ARBA" id="ARBA00022737"/>
    </source>
</evidence>
<proteinExistence type="predicted"/>
<comment type="subcellular location">
    <subcellularLocation>
        <location evidence="1 11">Nucleus</location>
    </subcellularLocation>
</comment>
<dbReference type="Gene3D" id="3.30.160.60">
    <property type="entry name" value="Classic Zinc Finger"/>
    <property type="match status" value="2"/>
</dbReference>
<dbReference type="Gene3D" id="2.60.40.820">
    <property type="entry name" value="Transcription factor, T-box"/>
    <property type="match status" value="1"/>
</dbReference>
<dbReference type="GO" id="GO:0031492">
    <property type="term" value="F:nucleosomal DNA binding"/>
    <property type="evidence" value="ECO:0007669"/>
    <property type="project" value="TreeGrafter"/>
</dbReference>
<dbReference type="InterPro" id="IPR036910">
    <property type="entry name" value="HMG_box_dom_sf"/>
</dbReference>
<dbReference type="PROSITE" id="PS00028">
    <property type="entry name" value="ZINC_FINGER_C2H2_1"/>
    <property type="match status" value="1"/>
</dbReference>
<dbReference type="Proteomes" id="UP000005408">
    <property type="component" value="Unassembled WGS sequence"/>
</dbReference>
<dbReference type="Gene3D" id="1.10.30.10">
    <property type="entry name" value="High mobility group box domain"/>
    <property type="match status" value="1"/>
</dbReference>
<dbReference type="PROSITE" id="PS50252">
    <property type="entry name" value="TBOX_3"/>
    <property type="match status" value="1"/>
</dbReference>
<name>A0A8W8J9J4_MAGGI</name>
<dbReference type="FunFam" id="3.30.160.60:FF:001498">
    <property type="entry name" value="Zinc finger protein 404"/>
    <property type="match status" value="1"/>
</dbReference>
<dbReference type="InterPro" id="IPR046360">
    <property type="entry name" value="T-box_DNA-bd"/>
</dbReference>
<dbReference type="PROSITE" id="PS50118">
    <property type="entry name" value="HMG_BOX_2"/>
    <property type="match status" value="1"/>
</dbReference>
<evidence type="ECO:0000256" key="2">
    <source>
        <dbReference type="ARBA" id="ARBA00022723"/>
    </source>
</evidence>
<keyword evidence="5" id="KW-0862">Zinc</keyword>
<evidence type="ECO:0000256" key="9">
    <source>
        <dbReference type="ARBA" id="ARBA00023242"/>
    </source>
</evidence>
<keyword evidence="6" id="KW-0805">Transcription regulation</keyword>
<accession>A0A8W8J9J4</accession>
<reference evidence="18" key="1">
    <citation type="submission" date="2022-08" db="UniProtKB">
        <authorList>
            <consortium name="EnsemblMetazoa"/>
        </authorList>
    </citation>
    <scope>IDENTIFICATION</scope>
    <source>
        <strain evidence="18">05x7-T-G4-1.051#20</strain>
    </source>
</reference>
<evidence type="ECO:0000256" key="10">
    <source>
        <dbReference type="PROSITE-ProRule" id="PRU00042"/>
    </source>
</evidence>
<dbReference type="Pfam" id="PF00505">
    <property type="entry name" value="HMG_box"/>
    <property type="match status" value="1"/>
</dbReference>
<feature type="compositionally biased region" description="Basic and acidic residues" evidence="14">
    <location>
        <begin position="1012"/>
        <end position="1025"/>
    </location>
</feature>
<keyword evidence="4 10" id="KW-0863">Zinc-finger</keyword>
<dbReference type="AlphaFoldDB" id="A0A8W8J9J4"/>
<keyword evidence="3" id="KW-0677">Repeat</keyword>
<dbReference type="SUPFAM" id="SSF47095">
    <property type="entry name" value="HMG-box"/>
    <property type="match status" value="1"/>
</dbReference>
<dbReference type="SUPFAM" id="SSF49417">
    <property type="entry name" value="p53-like transcription factors"/>
    <property type="match status" value="1"/>
</dbReference>
<dbReference type="GO" id="GO:0008270">
    <property type="term" value="F:zinc ion binding"/>
    <property type="evidence" value="ECO:0007669"/>
    <property type="project" value="UniProtKB-KW"/>
</dbReference>
<feature type="coiled-coil region" evidence="13">
    <location>
        <begin position="675"/>
        <end position="709"/>
    </location>
</feature>
<evidence type="ECO:0000259" key="16">
    <source>
        <dbReference type="PROSITE" id="PS50157"/>
    </source>
</evidence>
<feature type="compositionally biased region" description="Acidic residues" evidence="14">
    <location>
        <begin position="823"/>
        <end position="840"/>
    </location>
</feature>
<dbReference type="InterPro" id="IPR018186">
    <property type="entry name" value="TF_T-box_CS"/>
</dbReference>
<evidence type="ECO:0000256" key="13">
    <source>
        <dbReference type="SAM" id="Coils"/>
    </source>
</evidence>
<feature type="domain" description="C2H2-type" evidence="16">
    <location>
        <begin position="934"/>
        <end position="961"/>
    </location>
</feature>
<dbReference type="GO" id="GO:0045893">
    <property type="term" value="P:positive regulation of DNA-templated transcription"/>
    <property type="evidence" value="ECO:0007669"/>
    <property type="project" value="InterPro"/>
</dbReference>
<feature type="domain" description="C2H2-type" evidence="16">
    <location>
        <begin position="962"/>
        <end position="988"/>
    </location>
</feature>
<evidence type="ECO:0000259" key="15">
    <source>
        <dbReference type="PROSITE" id="PS50118"/>
    </source>
</evidence>
<dbReference type="InterPro" id="IPR036236">
    <property type="entry name" value="Znf_C2H2_sf"/>
</dbReference>
<dbReference type="InterPro" id="IPR009071">
    <property type="entry name" value="HMG_box_dom"/>
</dbReference>